<dbReference type="AlphaFoldDB" id="A0A0K2T9Y6"/>
<accession>A0A0K2T9Y6</accession>
<reference evidence="1" key="1">
    <citation type="submission" date="2014-05" db="EMBL/GenBank/DDBJ databases">
        <authorList>
            <person name="Chronopoulou M."/>
        </authorList>
    </citation>
    <scope>NUCLEOTIDE SEQUENCE</scope>
    <source>
        <tissue evidence="1">Whole organism</tissue>
    </source>
</reference>
<name>A0A0K2T9Y6_LEPSM</name>
<evidence type="ECO:0000313" key="1">
    <source>
        <dbReference type="EMBL" id="CDW22635.1"/>
    </source>
</evidence>
<proteinExistence type="predicted"/>
<organism evidence="1">
    <name type="scientific">Lepeophtheirus salmonis</name>
    <name type="common">Salmon louse</name>
    <name type="synonym">Caligus salmonis</name>
    <dbReference type="NCBI Taxonomy" id="72036"/>
    <lineage>
        <taxon>Eukaryota</taxon>
        <taxon>Metazoa</taxon>
        <taxon>Ecdysozoa</taxon>
        <taxon>Arthropoda</taxon>
        <taxon>Crustacea</taxon>
        <taxon>Multicrustacea</taxon>
        <taxon>Hexanauplia</taxon>
        <taxon>Copepoda</taxon>
        <taxon>Siphonostomatoida</taxon>
        <taxon>Caligidae</taxon>
        <taxon>Lepeophtheirus</taxon>
    </lineage>
</organism>
<dbReference type="EMBL" id="HACA01005274">
    <property type="protein sequence ID" value="CDW22635.1"/>
    <property type="molecule type" value="Transcribed_RNA"/>
</dbReference>
<sequence>MQISDGFWLYNRLHGWDVPSLQICEYCVGLYFLG</sequence>
<protein>
    <submittedName>
        <fullName evidence="1">Uncharacterized protein</fullName>
    </submittedName>
</protein>